<accession>A0A9J6FS85</accession>
<dbReference type="Proteomes" id="UP000821853">
    <property type="component" value="Unassembled WGS sequence"/>
</dbReference>
<evidence type="ECO:0000313" key="1">
    <source>
        <dbReference type="EMBL" id="KAH9364964.1"/>
    </source>
</evidence>
<reference evidence="1 2" key="1">
    <citation type="journal article" date="2020" name="Cell">
        <title>Large-Scale Comparative Analyses of Tick Genomes Elucidate Their Genetic Diversity and Vector Capacities.</title>
        <authorList>
            <consortium name="Tick Genome and Microbiome Consortium (TIGMIC)"/>
            <person name="Jia N."/>
            <person name="Wang J."/>
            <person name="Shi W."/>
            <person name="Du L."/>
            <person name="Sun Y."/>
            <person name="Zhan W."/>
            <person name="Jiang J.F."/>
            <person name="Wang Q."/>
            <person name="Zhang B."/>
            <person name="Ji P."/>
            <person name="Bell-Sakyi L."/>
            <person name="Cui X.M."/>
            <person name="Yuan T.T."/>
            <person name="Jiang B.G."/>
            <person name="Yang W.F."/>
            <person name="Lam T.T."/>
            <person name="Chang Q.C."/>
            <person name="Ding S.J."/>
            <person name="Wang X.J."/>
            <person name="Zhu J.G."/>
            <person name="Ruan X.D."/>
            <person name="Zhao L."/>
            <person name="Wei J.T."/>
            <person name="Ye R.Z."/>
            <person name="Que T.C."/>
            <person name="Du C.H."/>
            <person name="Zhou Y.H."/>
            <person name="Cheng J.X."/>
            <person name="Dai P.F."/>
            <person name="Guo W.B."/>
            <person name="Han X.H."/>
            <person name="Huang E.J."/>
            <person name="Li L.F."/>
            <person name="Wei W."/>
            <person name="Gao Y.C."/>
            <person name="Liu J.Z."/>
            <person name="Shao H.Z."/>
            <person name="Wang X."/>
            <person name="Wang C.C."/>
            <person name="Yang T.C."/>
            <person name="Huo Q.B."/>
            <person name="Li W."/>
            <person name="Chen H.Y."/>
            <person name="Chen S.E."/>
            <person name="Zhou L.G."/>
            <person name="Ni X.B."/>
            <person name="Tian J.H."/>
            <person name="Sheng Y."/>
            <person name="Liu T."/>
            <person name="Pan Y.S."/>
            <person name="Xia L.Y."/>
            <person name="Li J."/>
            <person name="Zhao F."/>
            <person name="Cao W.C."/>
        </authorList>
    </citation>
    <scope>NUCLEOTIDE SEQUENCE [LARGE SCALE GENOMIC DNA]</scope>
    <source>
        <strain evidence="1">HaeL-2018</strain>
    </source>
</reference>
<dbReference type="VEuPathDB" id="VectorBase:HLOH_064976"/>
<organism evidence="1 2">
    <name type="scientific">Haemaphysalis longicornis</name>
    <name type="common">Bush tick</name>
    <dbReference type="NCBI Taxonomy" id="44386"/>
    <lineage>
        <taxon>Eukaryota</taxon>
        <taxon>Metazoa</taxon>
        <taxon>Ecdysozoa</taxon>
        <taxon>Arthropoda</taxon>
        <taxon>Chelicerata</taxon>
        <taxon>Arachnida</taxon>
        <taxon>Acari</taxon>
        <taxon>Parasitiformes</taxon>
        <taxon>Ixodida</taxon>
        <taxon>Ixodoidea</taxon>
        <taxon>Ixodidae</taxon>
        <taxon>Haemaphysalinae</taxon>
        <taxon>Haemaphysalis</taxon>
    </lineage>
</organism>
<protein>
    <submittedName>
        <fullName evidence="1">Uncharacterized protein</fullName>
    </submittedName>
</protein>
<dbReference type="EMBL" id="JABSTR010000003">
    <property type="protein sequence ID" value="KAH9364964.1"/>
    <property type="molecule type" value="Genomic_DNA"/>
</dbReference>
<evidence type="ECO:0000313" key="2">
    <source>
        <dbReference type="Proteomes" id="UP000821853"/>
    </source>
</evidence>
<comment type="caution">
    <text evidence="1">The sequence shown here is derived from an EMBL/GenBank/DDBJ whole genome shotgun (WGS) entry which is preliminary data.</text>
</comment>
<name>A0A9J6FS85_HAELO</name>
<proteinExistence type="predicted"/>
<gene>
    <name evidence="1" type="ORF">HPB48_001672</name>
</gene>
<sequence>MIINRIICATSYLHLKNYEKEKLDTVLCRAYKQTVGLPPTAATGNILVITITPGLSKHREFMDYIQKETTMCLNKKSNRVYGA</sequence>
<dbReference type="AlphaFoldDB" id="A0A9J6FS85"/>
<keyword evidence="2" id="KW-1185">Reference proteome</keyword>